<dbReference type="AlphaFoldDB" id="A0A7C9R8P3"/>
<proteinExistence type="predicted"/>
<dbReference type="EMBL" id="JAAKZG010000003">
    <property type="protein sequence ID" value="NGN40953.1"/>
    <property type="molecule type" value="Genomic_DNA"/>
</dbReference>
<dbReference type="RefSeq" id="WP_165116039.1">
    <property type="nucleotide sequence ID" value="NZ_JAAKZG010000003.1"/>
</dbReference>
<evidence type="ECO:0000313" key="2">
    <source>
        <dbReference type="EMBL" id="NGN40953.1"/>
    </source>
</evidence>
<feature type="region of interest" description="Disordered" evidence="1">
    <location>
        <begin position="1"/>
        <end position="65"/>
    </location>
</feature>
<sequence length="65" mass="7437">MAEIVNLRQARKHKARADKERAAEQNRVLHGRTKSEKTEAKQSSEKAVRFIDGHKRERPDGNSGK</sequence>
<reference evidence="2 3" key="1">
    <citation type="submission" date="2020-02" db="EMBL/GenBank/DDBJ databases">
        <title>Genome sequence of the type strain CGMCC 1.15528 of Mesorhizobium zhangyense.</title>
        <authorList>
            <person name="Gao J."/>
            <person name="Sun J."/>
        </authorList>
    </citation>
    <scope>NUCLEOTIDE SEQUENCE [LARGE SCALE GENOMIC DNA]</scope>
    <source>
        <strain evidence="2 3">CGMCC 1.15528</strain>
    </source>
</reference>
<name>A0A7C9R8P3_9HYPH</name>
<keyword evidence="3" id="KW-1185">Reference proteome</keyword>
<protein>
    <submittedName>
        <fullName evidence="2">DUF4169 family protein</fullName>
    </submittedName>
</protein>
<feature type="compositionally biased region" description="Basic and acidic residues" evidence="1">
    <location>
        <begin position="33"/>
        <end position="65"/>
    </location>
</feature>
<dbReference type="Pfam" id="PF13770">
    <property type="entry name" value="DUF4169"/>
    <property type="match status" value="1"/>
</dbReference>
<dbReference type="Proteomes" id="UP000481252">
    <property type="component" value="Unassembled WGS sequence"/>
</dbReference>
<evidence type="ECO:0000313" key="3">
    <source>
        <dbReference type="Proteomes" id="UP000481252"/>
    </source>
</evidence>
<evidence type="ECO:0000256" key="1">
    <source>
        <dbReference type="SAM" id="MobiDB-lite"/>
    </source>
</evidence>
<comment type="caution">
    <text evidence="2">The sequence shown here is derived from an EMBL/GenBank/DDBJ whole genome shotgun (WGS) entry which is preliminary data.</text>
</comment>
<gene>
    <name evidence="2" type="ORF">G6N74_07740</name>
</gene>
<dbReference type="InterPro" id="IPR025227">
    <property type="entry name" value="DUF4169"/>
</dbReference>
<accession>A0A7C9R8P3</accession>
<organism evidence="2 3">
    <name type="scientific">Mesorhizobium zhangyense</name>
    <dbReference type="NCBI Taxonomy" id="1776730"/>
    <lineage>
        <taxon>Bacteria</taxon>
        <taxon>Pseudomonadati</taxon>
        <taxon>Pseudomonadota</taxon>
        <taxon>Alphaproteobacteria</taxon>
        <taxon>Hyphomicrobiales</taxon>
        <taxon>Phyllobacteriaceae</taxon>
        <taxon>Mesorhizobium</taxon>
    </lineage>
</organism>